<keyword evidence="1" id="KW-0812">Transmembrane</keyword>
<evidence type="ECO:0000256" key="1">
    <source>
        <dbReference type="SAM" id="Phobius"/>
    </source>
</evidence>
<organism evidence="2 3">
    <name type="scientific">Tumebacillus lacus</name>
    <dbReference type="NCBI Taxonomy" id="2995335"/>
    <lineage>
        <taxon>Bacteria</taxon>
        <taxon>Bacillati</taxon>
        <taxon>Bacillota</taxon>
        <taxon>Bacilli</taxon>
        <taxon>Bacillales</taxon>
        <taxon>Alicyclobacillaceae</taxon>
        <taxon>Tumebacillus</taxon>
    </lineage>
</organism>
<feature type="transmembrane region" description="Helical" evidence="1">
    <location>
        <begin position="6"/>
        <end position="28"/>
    </location>
</feature>
<dbReference type="RefSeq" id="WP_267151944.1">
    <property type="nucleotide sequence ID" value="NZ_JAPMLT010000005.1"/>
</dbReference>
<keyword evidence="1" id="KW-0472">Membrane</keyword>
<evidence type="ECO:0000313" key="3">
    <source>
        <dbReference type="Proteomes" id="UP001208017"/>
    </source>
</evidence>
<accession>A0ABT3X500</accession>
<name>A0ABT3X500_9BACL</name>
<dbReference type="Pfam" id="PF09682">
    <property type="entry name" value="Phage_holin_6_1"/>
    <property type="match status" value="1"/>
</dbReference>
<comment type="caution">
    <text evidence="2">The sequence shown here is derived from an EMBL/GenBank/DDBJ whole genome shotgun (WGS) entry which is preliminary data.</text>
</comment>
<gene>
    <name evidence="2" type="ORF">OS242_12040</name>
</gene>
<evidence type="ECO:0000313" key="2">
    <source>
        <dbReference type="EMBL" id="MCX7570696.1"/>
    </source>
</evidence>
<dbReference type="InterPro" id="IPR010026">
    <property type="entry name" value="Phage_holin_LL-H"/>
</dbReference>
<proteinExistence type="predicted"/>
<dbReference type="Proteomes" id="UP001208017">
    <property type="component" value="Unassembled WGS sequence"/>
</dbReference>
<sequence>MTEQVMAYLDQGLGIVLEIAILAGLFFLRKLRGNVEGFFDSRTNAQKRQLLAQLGKEAFAYAETVYRGGDGPAKLNEAVRYMIDRCEDCGLGEVPMKEMRAVIEGAWLDDRRKAGLGVATVSTYRAEQR</sequence>
<dbReference type="EMBL" id="JAPMLT010000005">
    <property type="protein sequence ID" value="MCX7570696.1"/>
    <property type="molecule type" value="Genomic_DNA"/>
</dbReference>
<keyword evidence="3" id="KW-1185">Reference proteome</keyword>
<protein>
    <submittedName>
        <fullName evidence="2">Phage holin, LLH family</fullName>
    </submittedName>
</protein>
<keyword evidence="1" id="KW-1133">Transmembrane helix</keyword>
<reference evidence="2 3" key="1">
    <citation type="submission" date="2022-11" db="EMBL/GenBank/DDBJ databases">
        <title>Study of microbial diversity in lake waters.</title>
        <authorList>
            <person name="Zhang J."/>
        </authorList>
    </citation>
    <scope>NUCLEOTIDE SEQUENCE [LARGE SCALE GENOMIC DNA]</scope>
    <source>
        <strain evidence="2 3">DT12</strain>
    </source>
</reference>